<feature type="binding site" evidence="9">
    <location>
        <position position="96"/>
    </location>
    <ligand>
        <name>substrate</name>
    </ligand>
</feature>
<keyword evidence="2 9" id="KW-0055">Arginine biosynthesis</keyword>
<evidence type="ECO:0000256" key="10">
    <source>
        <dbReference type="SAM" id="MobiDB-lite"/>
    </source>
</evidence>
<sequence>MSPFSGNLTEDLTPEHRAHVLAEALPWLQHHRDKVVVIKYGGNAMTDDRLKAAFARDMVFLRTVGIKPVVVHGGGPQISSMLRRLGLDGEFRGGFRVTTPEVMEVVRMVLFGQVGRELVGLINAHGPLAVGTSGEDAGLFTAEKRLVDVGGVPTDIGLVGDIVEVKSESLFDLIDAGRIPVVSTIAPGCDGEVYNVNADTAAGALAAALGAERLVILTNVEGLYTNWPDKGSLVSQISANDLREIVPGLDAGMIPKMESCLHAVDNGVKAAHVIDGRQPHSVLLELLTSGGIGTMVRPGDGTLGDDPGARALRAATEDPEGAQATAAAARVARSSGAAADAAADLSDTSAADDNTDTDREGDV</sequence>
<reference evidence="12 13" key="1">
    <citation type="submission" date="2021-03" db="EMBL/GenBank/DDBJ databases">
        <title>Sequencing the genomes of 1000 actinobacteria strains.</title>
        <authorList>
            <person name="Klenk H.-P."/>
        </authorList>
    </citation>
    <scope>NUCLEOTIDE SEQUENCE [LARGE SCALE GENOMIC DNA]</scope>
    <source>
        <strain evidence="12 13">DSM 44506</strain>
    </source>
</reference>
<evidence type="ECO:0000256" key="5">
    <source>
        <dbReference type="ARBA" id="ARBA00022741"/>
    </source>
</evidence>
<dbReference type="InterPro" id="IPR036393">
    <property type="entry name" value="AceGlu_kinase-like_sf"/>
</dbReference>
<evidence type="ECO:0000313" key="13">
    <source>
        <dbReference type="Proteomes" id="UP001519305"/>
    </source>
</evidence>
<evidence type="ECO:0000256" key="1">
    <source>
        <dbReference type="ARBA" id="ARBA00004828"/>
    </source>
</evidence>
<evidence type="ECO:0000256" key="4">
    <source>
        <dbReference type="ARBA" id="ARBA00022679"/>
    </source>
</evidence>
<dbReference type="InterPro" id="IPR001057">
    <property type="entry name" value="Glu/AcGlu_kinase"/>
</dbReference>
<evidence type="ECO:0000256" key="2">
    <source>
        <dbReference type="ARBA" id="ARBA00022571"/>
    </source>
</evidence>
<dbReference type="NCBIfam" id="TIGR00761">
    <property type="entry name" value="argB"/>
    <property type="match status" value="1"/>
</dbReference>
<name>A0ABS4U6S8_9CORY</name>
<dbReference type="InterPro" id="IPR001048">
    <property type="entry name" value="Asp/Glu/Uridylate_kinase"/>
</dbReference>
<protein>
    <recommendedName>
        <fullName evidence="9">Acetylglutamate kinase</fullName>
        <ecNumber evidence="9">2.7.2.8</ecNumber>
    </recommendedName>
    <alternativeName>
        <fullName evidence="9">N-acetyl-L-glutamate 5-phosphotransferase</fullName>
    </alternativeName>
    <alternativeName>
        <fullName evidence="9">NAG kinase</fullName>
        <shortName evidence="9">NAGK</shortName>
    </alternativeName>
</protein>
<keyword evidence="4 9" id="KW-0808">Transferase</keyword>
<dbReference type="Gene3D" id="3.40.1160.10">
    <property type="entry name" value="Acetylglutamate kinase-like"/>
    <property type="match status" value="1"/>
</dbReference>
<proteinExistence type="inferred from homology"/>
<dbReference type="PRINTS" id="PR00474">
    <property type="entry name" value="GLU5KINASE"/>
</dbReference>
<dbReference type="Proteomes" id="UP001519305">
    <property type="component" value="Unassembled WGS sequence"/>
</dbReference>
<feature type="compositionally biased region" description="Low complexity" evidence="10">
    <location>
        <begin position="322"/>
        <end position="352"/>
    </location>
</feature>
<comment type="pathway">
    <text evidence="1 9">Amino-acid biosynthesis; L-arginine biosynthesis; N(2)-acetyl-L-ornithine from L-glutamate: step 2/4.</text>
</comment>
<gene>
    <name evidence="9" type="primary">argB</name>
    <name evidence="12" type="ORF">JOF33_001068</name>
</gene>
<feature type="region of interest" description="Disordered" evidence="10">
    <location>
        <begin position="316"/>
        <end position="363"/>
    </location>
</feature>
<dbReference type="EC" id="2.7.2.8" evidence="9"/>
<keyword evidence="9" id="KW-0963">Cytoplasm</keyword>
<evidence type="ECO:0000259" key="11">
    <source>
        <dbReference type="Pfam" id="PF00696"/>
    </source>
</evidence>
<comment type="catalytic activity">
    <reaction evidence="8 9">
        <text>N-acetyl-L-glutamate + ATP = N-acetyl-L-glutamyl 5-phosphate + ADP</text>
        <dbReference type="Rhea" id="RHEA:14629"/>
        <dbReference type="ChEBI" id="CHEBI:30616"/>
        <dbReference type="ChEBI" id="CHEBI:44337"/>
        <dbReference type="ChEBI" id="CHEBI:57936"/>
        <dbReference type="ChEBI" id="CHEBI:456216"/>
        <dbReference type="EC" id="2.7.2.8"/>
    </reaction>
</comment>
<dbReference type="HAMAP" id="MF_00082">
    <property type="entry name" value="ArgB"/>
    <property type="match status" value="1"/>
</dbReference>
<comment type="subcellular location">
    <subcellularLocation>
        <location evidence="9">Cytoplasm</location>
    </subcellularLocation>
</comment>
<dbReference type="CDD" id="cd04250">
    <property type="entry name" value="AAK_NAGK-C"/>
    <property type="match status" value="1"/>
</dbReference>
<keyword evidence="7 9" id="KW-0067">ATP-binding</keyword>
<feature type="domain" description="Aspartate/glutamate/uridylate kinase" evidence="11">
    <location>
        <begin position="34"/>
        <end position="275"/>
    </location>
</feature>
<feature type="binding site" evidence="9">
    <location>
        <begin position="74"/>
        <end position="75"/>
    </location>
    <ligand>
        <name>substrate</name>
    </ligand>
</feature>
<keyword evidence="3 9" id="KW-0028">Amino-acid biosynthesis</keyword>
<evidence type="ECO:0000256" key="3">
    <source>
        <dbReference type="ARBA" id="ARBA00022605"/>
    </source>
</evidence>
<dbReference type="SUPFAM" id="SSF53633">
    <property type="entry name" value="Carbamate kinase-like"/>
    <property type="match status" value="1"/>
</dbReference>
<dbReference type="InterPro" id="IPR037528">
    <property type="entry name" value="ArgB"/>
</dbReference>
<comment type="function">
    <text evidence="9">Catalyzes the ATP-dependent phosphorylation of N-acetyl-L-glutamate.</text>
</comment>
<dbReference type="Pfam" id="PF00696">
    <property type="entry name" value="AA_kinase"/>
    <property type="match status" value="1"/>
</dbReference>
<dbReference type="InterPro" id="IPR041727">
    <property type="entry name" value="NAGK-C"/>
</dbReference>
<feature type="binding site" evidence="9">
    <location>
        <position position="195"/>
    </location>
    <ligand>
        <name>substrate</name>
    </ligand>
</feature>
<comment type="caution">
    <text evidence="12">The sequence shown here is derived from an EMBL/GenBank/DDBJ whole genome shotgun (WGS) entry which is preliminary data.</text>
</comment>
<dbReference type="InterPro" id="IPR004662">
    <property type="entry name" value="AcgluKinase_fam"/>
</dbReference>
<evidence type="ECO:0000256" key="6">
    <source>
        <dbReference type="ARBA" id="ARBA00022777"/>
    </source>
</evidence>
<dbReference type="EMBL" id="JAGINY010000001">
    <property type="protein sequence ID" value="MBP2332369.1"/>
    <property type="molecule type" value="Genomic_DNA"/>
</dbReference>
<comment type="similarity">
    <text evidence="9">Belongs to the acetylglutamate kinase family. ArgB subfamily.</text>
</comment>
<accession>A0ABS4U6S8</accession>
<keyword evidence="6 9" id="KW-0418">Kinase</keyword>
<evidence type="ECO:0000256" key="8">
    <source>
        <dbReference type="ARBA" id="ARBA00048141"/>
    </source>
</evidence>
<dbReference type="GO" id="GO:0003991">
    <property type="term" value="F:acetylglutamate kinase activity"/>
    <property type="evidence" value="ECO:0007669"/>
    <property type="project" value="UniProtKB-EC"/>
</dbReference>
<feature type="site" description="Transition state stabilizer" evidence="9">
    <location>
        <position position="39"/>
    </location>
</feature>
<organism evidence="12 13">
    <name type="scientific">Corynebacterium freneyi</name>
    <dbReference type="NCBI Taxonomy" id="134034"/>
    <lineage>
        <taxon>Bacteria</taxon>
        <taxon>Bacillati</taxon>
        <taxon>Actinomycetota</taxon>
        <taxon>Actinomycetes</taxon>
        <taxon>Mycobacteriales</taxon>
        <taxon>Corynebacteriaceae</taxon>
        <taxon>Corynebacterium</taxon>
    </lineage>
</organism>
<feature type="site" description="Transition state stabilizer" evidence="9">
    <location>
        <position position="256"/>
    </location>
</feature>
<evidence type="ECO:0000256" key="7">
    <source>
        <dbReference type="ARBA" id="ARBA00022840"/>
    </source>
</evidence>
<dbReference type="PANTHER" id="PTHR23342">
    <property type="entry name" value="N-ACETYLGLUTAMATE SYNTHASE"/>
    <property type="match status" value="1"/>
</dbReference>
<keyword evidence="13" id="KW-1185">Reference proteome</keyword>
<dbReference type="PANTHER" id="PTHR23342:SF0">
    <property type="entry name" value="N-ACETYLGLUTAMATE SYNTHASE, MITOCHONDRIAL"/>
    <property type="match status" value="1"/>
</dbReference>
<evidence type="ECO:0000256" key="9">
    <source>
        <dbReference type="HAMAP-Rule" id="MF_00082"/>
    </source>
</evidence>
<evidence type="ECO:0000313" key="12">
    <source>
        <dbReference type="EMBL" id="MBP2332369.1"/>
    </source>
</evidence>
<keyword evidence="5 9" id="KW-0547">Nucleotide-binding</keyword>